<organism evidence="3 4">
    <name type="scientific">SAR86 cluster bacterium</name>
    <dbReference type="NCBI Taxonomy" id="2030880"/>
    <lineage>
        <taxon>Bacteria</taxon>
        <taxon>Pseudomonadati</taxon>
        <taxon>Pseudomonadota</taxon>
        <taxon>Gammaproteobacteria</taxon>
        <taxon>SAR86 cluster</taxon>
    </lineage>
</organism>
<gene>
    <name evidence="3" type="ORF">COA96_08545</name>
</gene>
<feature type="domain" description="AB hydrolase-1" evidence="2">
    <location>
        <begin position="14"/>
        <end position="245"/>
    </location>
</feature>
<dbReference type="PRINTS" id="PR00111">
    <property type="entry name" value="ABHYDROLASE"/>
</dbReference>
<dbReference type="PANTHER" id="PTHR46118">
    <property type="entry name" value="PROTEIN ABHD11"/>
    <property type="match status" value="1"/>
</dbReference>
<dbReference type="Proteomes" id="UP000218327">
    <property type="component" value="Unassembled WGS sequence"/>
</dbReference>
<evidence type="ECO:0000313" key="4">
    <source>
        <dbReference type="Proteomes" id="UP000218327"/>
    </source>
</evidence>
<evidence type="ECO:0000259" key="2">
    <source>
        <dbReference type="Pfam" id="PF00561"/>
    </source>
</evidence>
<dbReference type="InterPro" id="IPR000639">
    <property type="entry name" value="Epox_hydrolase-like"/>
</dbReference>
<dbReference type="Gene3D" id="3.40.50.1820">
    <property type="entry name" value="alpha/beta hydrolase"/>
    <property type="match status" value="1"/>
</dbReference>
<dbReference type="InterPro" id="IPR029058">
    <property type="entry name" value="AB_hydrolase_fold"/>
</dbReference>
<comment type="caution">
    <text evidence="3">The sequence shown here is derived from an EMBL/GenBank/DDBJ whole genome shotgun (WGS) entry which is preliminary data.</text>
</comment>
<dbReference type="PANTHER" id="PTHR46118:SF4">
    <property type="entry name" value="PROTEIN ABHD11"/>
    <property type="match status" value="1"/>
</dbReference>
<dbReference type="InterPro" id="IPR000073">
    <property type="entry name" value="AB_hydrolase_1"/>
</dbReference>
<dbReference type="GO" id="GO:0016787">
    <property type="term" value="F:hydrolase activity"/>
    <property type="evidence" value="ECO:0007669"/>
    <property type="project" value="UniProtKB-KW"/>
</dbReference>
<dbReference type="PRINTS" id="PR00412">
    <property type="entry name" value="EPOXHYDRLASE"/>
</dbReference>
<protein>
    <submittedName>
        <fullName evidence="3">Alpha/beta hydrolase</fullName>
    </submittedName>
</protein>
<evidence type="ECO:0000313" key="3">
    <source>
        <dbReference type="EMBL" id="PCJ24872.1"/>
    </source>
</evidence>
<proteinExistence type="predicted"/>
<name>A0A2A5B047_9GAMM</name>
<keyword evidence="1 3" id="KW-0378">Hydrolase</keyword>
<dbReference type="Pfam" id="PF00561">
    <property type="entry name" value="Abhydrolase_1"/>
    <property type="match status" value="1"/>
</dbReference>
<dbReference type="SUPFAM" id="SSF53474">
    <property type="entry name" value="alpha/beta-Hydrolases"/>
    <property type="match status" value="1"/>
</dbReference>
<accession>A0A2A5B047</accession>
<dbReference type="AlphaFoldDB" id="A0A2A5B047"/>
<evidence type="ECO:0000256" key="1">
    <source>
        <dbReference type="ARBA" id="ARBA00022801"/>
    </source>
</evidence>
<sequence>MLLNYRQYSKKGTPLLILHGLFGSLSNWGWHSKQLAEHFAVYGVDLRNHGDSFHDGELNYQLMANDVRQLMGSLKIESCYMIGHSMGGKVAMQLALNHPDLIEKLIVVDIAPVAYSVESGGHVNVMAGMNSLNFELIRNRADAEEKLGKFIQDESTRKFILTNLKRNENGRYQWRLNLPAIEDHYDELRGNLSIDSTFSKPVLFVKGALSDYIQAQYEKEILRLFPAARVKIIMQAGHWLHAEKPQAFQKVAMNFLQEAV</sequence>
<reference evidence="4" key="1">
    <citation type="submission" date="2017-08" db="EMBL/GenBank/DDBJ databases">
        <title>A dynamic microbial community with high functional redundancy inhabits the cold, oxic subseafloor aquifer.</title>
        <authorList>
            <person name="Tully B.J."/>
            <person name="Wheat C.G."/>
            <person name="Glazer B.T."/>
            <person name="Huber J.A."/>
        </authorList>
    </citation>
    <scope>NUCLEOTIDE SEQUENCE [LARGE SCALE GENOMIC DNA]</scope>
</reference>
<dbReference type="EMBL" id="NVVJ01000022">
    <property type="protein sequence ID" value="PCJ24872.1"/>
    <property type="molecule type" value="Genomic_DNA"/>
</dbReference>